<dbReference type="EMBL" id="MFGX01000023">
    <property type="protein sequence ID" value="OGF56925.1"/>
    <property type="molecule type" value="Genomic_DNA"/>
</dbReference>
<reference evidence="1 2" key="1">
    <citation type="journal article" date="2016" name="Nat. Commun.">
        <title>Thousands of microbial genomes shed light on interconnected biogeochemical processes in an aquifer system.</title>
        <authorList>
            <person name="Anantharaman K."/>
            <person name="Brown C.T."/>
            <person name="Hug L.A."/>
            <person name="Sharon I."/>
            <person name="Castelle C.J."/>
            <person name="Probst A.J."/>
            <person name="Thomas B.C."/>
            <person name="Singh A."/>
            <person name="Wilkins M.J."/>
            <person name="Karaoz U."/>
            <person name="Brodie E.L."/>
            <person name="Williams K.H."/>
            <person name="Hubbard S.S."/>
            <person name="Banfield J.F."/>
        </authorList>
    </citation>
    <scope>NUCLEOTIDE SEQUENCE [LARGE SCALE GENOMIC DNA]</scope>
    <source>
        <strain evidence="2">RBG_16_55_9</strain>
    </source>
</reference>
<evidence type="ECO:0000313" key="2">
    <source>
        <dbReference type="Proteomes" id="UP000179157"/>
    </source>
</evidence>
<organism evidence="1 2">
    <name type="scientific">Fraserbacteria sp. (strain RBG_16_55_9)</name>
    <dbReference type="NCBI Taxonomy" id="1817864"/>
    <lineage>
        <taxon>Bacteria</taxon>
        <taxon>Candidatus Fraseribacteriota</taxon>
    </lineage>
</organism>
<evidence type="ECO:0000313" key="1">
    <source>
        <dbReference type="EMBL" id="OGF56925.1"/>
    </source>
</evidence>
<sequence length="171" mass="19646">MLRTVLLLVILIGAIAIVSLLFLSGHTLQRTSSQADFALQYHFSAETYYQDIDIHQSTLTYTRFEDTERKCETWIPQAPCWTPNDLKTSQAMLTTDELQSLKDLIEQTHFMELKDTYGGADANQRYYTYLFSVQLGDVKKTVTYQSFPGAASMPEALTQLQEILFQLVKKW</sequence>
<dbReference type="Proteomes" id="UP000179157">
    <property type="component" value="Unassembled WGS sequence"/>
</dbReference>
<name>A0A1F5V0K6_FRAXR</name>
<gene>
    <name evidence="1" type="ORF">A2Z21_07445</name>
</gene>
<comment type="caution">
    <text evidence="1">The sequence shown here is derived from an EMBL/GenBank/DDBJ whole genome shotgun (WGS) entry which is preliminary data.</text>
</comment>
<proteinExistence type="predicted"/>
<dbReference type="AlphaFoldDB" id="A0A1F5V0K6"/>
<dbReference type="STRING" id="1817864.A2Z21_07445"/>
<protein>
    <submittedName>
        <fullName evidence="1">Uncharacterized protein</fullName>
    </submittedName>
</protein>
<accession>A0A1F5V0K6</accession>